<gene>
    <name evidence="1" type="ORF">TDUB1175_LOCUS6381</name>
</gene>
<proteinExistence type="predicted"/>
<evidence type="ECO:0000313" key="1">
    <source>
        <dbReference type="EMBL" id="CAD8303360.1"/>
    </source>
</evidence>
<sequence>MKCQASCECSGTQQGAAPISFAVSRDNAFERGKTWRDNTFGCRSLSSVPSALSPSISRLGEGRGDGTPVMVLSAIMGHRPEYSCPYIQSPLPLTLSLLGGGLPPLLFRGLLALPFAVGVVAVASGERSLRFPAAEDFLLVLVASFS</sequence>
<dbReference type="AlphaFoldDB" id="A0A7R9VSD6"/>
<name>A0A7R9VSD6_9STRA</name>
<reference evidence="1" key="1">
    <citation type="submission" date="2021-01" db="EMBL/GenBank/DDBJ databases">
        <authorList>
            <person name="Corre E."/>
            <person name="Pelletier E."/>
            <person name="Niang G."/>
            <person name="Scheremetjew M."/>
            <person name="Finn R."/>
            <person name="Kale V."/>
            <person name="Holt S."/>
            <person name="Cochrane G."/>
            <person name="Meng A."/>
            <person name="Brown T."/>
            <person name="Cohen L."/>
        </authorList>
    </citation>
    <scope>NUCLEOTIDE SEQUENCE</scope>
    <source>
        <strain evidence="1">CCMP147</strain>
    </source>
</reference>
<accession>A0A7R9VSD6</accession>
<protein>
    <submittedName>
        <fullName evidence="1">Uncharacterized protein</fullName>
    </submittedName>
</protein>
<dbReference type="EMBL" id="HBED01012791">
    <property type="protein sequence ID" value="CAD8303360.1"/>
    <property type="molecule type" value="Transcribed_RNA"/>
</dbReference>
<organism evidence="1">
    <name type="scientific">Pseudictyota dubia</name>
    <dbReference type="NCBI Taxonomy" id="2749911"/>
    <lineage>
        <taxon>Eukaryota</taxon>
        <taxon>Sar</taxon>
        <taxon>Stramenopiles</taxon>
        <taxon>Ochrophyta</taxon>
        <taxon>Bacillariophyta</taxon>
        <taxon>Mediophyceae</taxon>
        <taxon>Biddulphiophycidae</taxon>
        <taxon>Eupodiscales</taxon>
        <taxon>Odontellaceae</taxon>
        <taxon>Pseudictyota</taxon>
    </lineage>
</organism>